<comment type="caution">
    <text evidence="1">The sequence shown here is derived from an EMBL/GenBank/DDBJ whole genome shotgun (WGS) entry which is preliminary data.</text>
</comment>
<name>A0AAN6UAF6_9PEZI</name>
<proteinExistence type="predicted"/>
<dbReference type="GeneID" id="87834304"/>
<dbReference type="RefSeq" id="XP_062653204.1">
    <property type="nucleotide sequence ID" value="XM_062797525.1"/>
</dbReference>
<dbReference type="EMBL" id="MU853223">
    <property type="protein sequence ID" value="KAK4129433.1"/>
    <property type="molecule type" value="Genomic_DNA"/>
</dbReference>
<reference evidence="1" key="2">
    <citation type="submission" date="2023-05" db="EMBL/GenBank/DDBJ databases">
        <authorList>
            <consortium name="Lawrence Berkeley National Laboratory"/>
            <person name="Steindorff A."/>
            <person name="Hensen N."/>
            <person name="Bonometti L."/>
            <person name="Westerberg I."/>
            <person name="Brannstrom I.O."/>
            <person name="Guillou S."/>
            <person name="Cros-Aarteil S."/>
            <person name="Calhoun S."/>
            <person name="Haridas S."/>
            <person name="Kuo A."/>
            <person name="Mondo S."/>
            <person name="Pangilinan J."/>
            <person name="Riley R."/>
            <person name="Labutti K."/>
            <person name="Andreopoulos B."/>
            <person name="Lipzen A."/>
            <person name="Chen C."/>
            <person name="Yanf M."/>
            <person name="Daum C."/>
            <person name="Ng V."/>
            <person name="Clum A."/>
            <person name="Ohm R."/>
            <person name="Martin F."/>
            <person name="Silar P."/>
            <person name="Natvig D."/>
            <person name="Lalanne C."/>
            <person name="Gautier V."/>
            <person name="Ament-Velasquez S.L."/>
            <person name="Kruys A."/>
            <person name="Hutchinson M.I."/>
            <person name="Powell A.J."/>
            <person name="Barry K."/>
            <person name="Miller A.N."/>
            <person name="Grigoriev I.V."/>
            <person name="Debuchy R."/>
            <person name="Gladieux P."/>
            <person name="Thoren M.H."/>
            <person name="Johannesson H."/>
        </authorList>
    </citation>
    <scope>NUCLEOTIDE SEQUENCE</scope>
    <source>
        <strain evidence="1">CBS 731.68</strain>
    </source>
</reference>
<evidence type="ECO:0000313" key="2">
    <source>
        <dbReference type="Proteomes" id="UP001302602"/>
    </source>
</evidence>
<sequence length="79" mass="9000">MLDHLMAWQSDGSIVECSKAWVALASWGGSLKWAYRRCLFCLCIVEVSRSWPFCSTDDESAGWHTRRPVCCLLVMNEIS</sequence>
<accession>A0AAN6UAF6</accession>
<dbReference type="Proteomes" id="UP001302602">
    <property type="component" value="Unassembled WGS sequence"/>
</dbReference>
<gene>
    <name evidence="1" type="ORF">N657DRAFT_74237</name>
</gene>
<dbReference type="AlphaFoldDB" id="A0AAN6UAF6"/>
<organism evidence="1 2">
    <name type="scientific">Parathielavia appendiculata</name>
    <dbReference type="NCBI Taxonomy" id="2587402"/>
    <lineage>
        <taxon>Eukaryota</taxon>
        <taxon>Fungi</taxon>
        <taxon>Dikarya</taxon>
        <taxon>Ascomycota</taxon>
        <taxon>Pezizomycotina</taxon>
        <taxon>Sordariomycetes</taxon>
        <taxon>Sordariomycetidae</taxon>
        <taxon>Sordariales</taxon>
        <taxon>Chaetomiaceae</taxon>
        <taxon>Parathielavia</taxon>
    </lineage>
</organism>
<keyword evidence="2" id="KW-1185">Reference proteome</keyword>
<reference evidence="1" key="1">
    <citation type="journal article" date="2023" name="Mol. Phylogenet. Evol.">
        <title>Genome-scale phylogeny and comparative genomics of the fungal order Sordariales.</title>
        <authorList>
            <person name="Hensen N."/>
            <person name="Bonometti L."/>
            <person name="Westerberg I."/>
            <person name="Brannstrom I.O."/>
            <person name="Guillou S."/>
            <person name="Cros-Aarteil S."/>
            <person name="Calhoun S."/>
            <person name="Haridas S."/>
            <person name="Kuo A."/>
            <person name="Mondo S."/>
            <person name="Pangilinan J."/>
            <person name="Riley R."/>
            <person name="LaButti K."/>
            <person name="Andreopoulos B."/>
            <person name="Lipzen A."/>
            <person name="Chen C."/>
            <person name="Yan M."/>
            <person name="Daum C."/>
            <person name="Ng V."/>
            <person name="Clum A."/>
            <person name="Steindorff A."/>
            <person name="Ohm R.A."/>
            <person name="Martin F."/>
            <person name="Silar P."/>
            <person name="Natvig D.O."/>
            <person name="Lalanne C."/>
            <person name="Gautier V."/>
            <person name="Ament-Velasquez S.L."/>
            <person name="Kruys A."/>
            <person name="Hutchinson M.I."/>
            <person name="Powell A.J."/>
            <person name="Barry K."/>
            <person name="Miller A.N."/>
            <person name="Grigoriev I.V."/>
            <person name="Debuchy R."/>
            <person name="Gladieux P."/>
            <person name="Hiltunen Thoren M."/>
            <person name="Johannesson H."/>
        </authorList>
    </citation>
    <scope>NUCLEOTIDE SEQUENCE</scope>
    <source>
        <strain evidence="1">CBS 731.68</strain>
    </source>
</reference>
<protein>
    <submittedName>
        <fullName evidence="1">Uncharacterized protein</fullName>
    </submittedName>
</protein>
<evidence type="ECO:0000313" key="1">
    <source>
        <dbReference type="EMBL" id="KAK4129433.1"/>
    </source>
</evidence>